<dbReference type="RefSeq" id="WP_228352442.1">
    <property type="nucleotide sequence ID" value="NZ_JACEGA010000001.1"/>
</dbReference>
<name>A0A839JYJ9_9FIRM</name>
<dbReference type="Proteomes" id="UP000574276">
    <property type="component" value="Unassembled WGS sequence"/>
</dbReference>
<evidence type="ECO:0000313" key="2">
    <source>
        <dbReference type="Proteomes" id="UP000574276"/>
    </source>
</evidence>
<dbReference type="InterPro" id="IPR013367">
    <property type="entry name" value="Flagellar_put"/>
</dbReference>
<dbReference type="EMBL" id="JACEGA010000001">
    <property type="protein sequence ID" value="MBB2182743.1"/>
    <property type="molecule type" value="Genomic_DNA"/>
</dbReference>
<keyword evidence="1" id="KW-0969">Cilium</keyword>
<comment type="caution">
    <text evidence="1">The sequence shown here is derived from an EMBL/GenBank/DDBJ whole genome shotgun (WGS) entry which is preliminary data.</text>
</comment>
<accession>A0A839JYJ9</accession>
<keyword evidence="1" id="KW-0966">Cell projection</keyword>
<protein>
    <submittedName>
        <fullName evidence="1">Flagellar protein</fullName>
    </submittedName>
</protein>
<evidence type="ECO:0000313" key="1">
    <source>
        <dbReference type="EMBL" id="MBB2182743.1"/>
    </source>
</evidence>
<gene>
    <name evidence="1" type="ORF">H0486_07620</name>
</gene>
<keyword evidence="2" id="KW-1185">Reference proteome</keyword>
<keyword evidence="1" id="KW-0282">Flagellum</keyword>
<sequence>MNIPVNQYPSIEQMTQQLNAGKSNSSVNKKNIGIPFSEVLKQTQAVGESGELKFSRHANERLASRNIDLTDEQIERLELGAKKAGEKGIQESLVMVDNLAFIVNVKNNTVITAVNDGEDKVFTNIDGAVIM</sequence>
<dbReference type="AlphaFoldDB" id="A0A839JYJ9"/>
<dbReference type="NCBIfam" id="TIGR02530">
    <property type="entry name" value="flg_new"/>
    <property type="match status" value="1"/>
</dbReference>
<proteinExistence type="predicted"/>
<organism evidence="1 2">
    <name type="scientific">Variimorphobacter saccharofermentans</name>
    <dbReference type="NCBI Taxonomy" id="2755051"/>
    <lineage>
        <taxon>Bacteria</taxon>
        <taxon>Bacillati</taxon>
        <taxon>Bacillota</taxon>
        <taxon>Clostridia</taxon>
        <taxon>Lachnospirales</taxon>
        <taxon>Lachnospiraceae</taxon>
        <taxon>Variimorphobacter</taxon>
    </lineage>
</organism>
<dbReference type="Pfam" id="PF12611">
    <property type="entry name" value="Flagellar_put"/>
    <property type="match status" value="1"/>
</dbReference>
<reference evidence="1 2" key="1">
    <citation type="submission" date="2020-07" db="EMBL/GenBank/DDBJ databases">
        <title>Characterization and genome sequencing of isolate MD1, a novel member within the family Lachnospiraceae.</title>
        <authorList>
            <person name="Rettenmaier R."/>
            <person name="Di Bello L."/>
            <person name="Zinser C."/>
            <person name="Scheitz K."/>
            <person name="Liebl W."/>
            <person name="Zverlov V."/>
        </authorList>
    </citation>
    <scope>NUCLEOTIDE SEQUENCE [LARGE SCALE GENOMIC DNA]</scope>
    <source>
        <strain evidence="1 2">MD1</strain>
    </source>
</reference>